<proteinExistence type="predicted"/>
<dbReference type="GeneTree" id="ENSGT01030000234863"/>
<reference evidence="5" key="1">
    <citation type="submission" date="2025-08" db="UniProtKB">
        <authorList>
            <consortium name="Ensembl"/>
        </authorList>
    </citation>
    <scope>IDENTIFICATION</scope>
</reference>
<comment type="subcellular location">
    <subcellularLocation>
        <location evidence="2">Nucleus</location>
    </subcellularLocation>
</comment>
<reference evidence="5" key="2">
    <citation type="submission" date="2025-09" db="UniProtKB">
        <authorList>
            <consortium name="Ensembl"/>
        </authorList>
    </citation>
    <scope>IDENTIFICATION</scope>
</reference>
<dbReference type="GO" id="GO:0003700">
    <property type="term" value="F:DNA-binding transcription factor activity"/>
    <property type="evidence" value="ECO:0007669"/>
    <property type="project" value="InterPro"/>
</dbReference>
<keyword evidence="6" id="KW-1185">Reference proteome</keyword>
<evidence type="ECO:0000259" key="4">
    <source>
        <dbReference type="PROSITE" id="PS50039"/>
    </source>
</evidence>
<evidence type="ECO:0000313" key="5">
    <source>
        <dbReference type="Ensembl" id="ENSKMAP00000003134.1"/>
    </source>
</evidence>
<evidence type="ECO:0000256" key="1">
    <source>
        <dbReference type="ARBA" id="ARBA00023125"/>
    </source>
</evidence>
<evidence type="ECO:0000313" key="6">
    <source>
        <dbReference type="Proteomes" id="UP000264800"/>
    </source>
</evidence>
<keyword evidence="1 2" id="KW-0238">DNA-binding</keyword>
<feature type="domain" description="Fork-head" evidence="4">
    <location>
        <begin position="2"/>
        <end position="77"/>
    </location>
</feature>
<feature type="region of interest" description="Disordered" evidence="3">
    <location>
        <begin position="104"/>
        <end position="129"/>
    </location>
</feature>
<dbReference type="Gene3D" id="1.10.10.10">
    <property type="entry name" value="Winged helix-like DNA-binding domain superfamily/Winged helix DNA-binding domain"/>
    <property type="match status" value="1"/>
</dbReference>
<feature type="region of interest" description="Disordered" evidence="3">
    <location>
        <begin position="148"/>
        <end position="172"/>
    </location>
</feature>
<protein>
    <submittedName>
        <fullName evidence="5">Si:ch211-239d6.2</fullName>
    </submittedName>
</protein>
<dbReference type="InterPro" id="IPR052327">
    <property type="entry name" value="Activin_resp_transcr_regulator"/>
</dbReference>
<dbReference type="GO" id="GO:0043565">
    <property type="term" value="F:sequence-specific DNA binding"/>
    <property type="evidence" value="ECO:0007669"/>
    <property type="project" value="InterPro"/>
</dbReference>
<dbReference type="SMART" id="SM00339">
    <property type="entry name" value="FH"/>
    <property type="match status" value="1"/>
</dbReference>
<dbReference type="Pfam" id="PF00250">
    <property type="entry name" value="Forkhead"/>
    <property type="match status" value="1"/>
</dbReference>
<dbReference type="Proteomes" id="UP000264800">
    <property type="component" value="Unplaced"/>
</dbReference>
<dbReference type="PROSITE" id="PS50039">
    <property type="entry name" value="FORK_HEAD_3"/>
    <property type="match status" value="1"/>
</dbReference>
<name>A0A3Q2ZXR6_KRYMA</name>
<dbReference type="GO" id="GO:0005634">
    <property type="term" value="C:nucleus"/>
    <property type="evidence" value="ECO:0007669"/>
    <property type="project" value="UniProtKB-SubCell"/>
</dbReference>
<dbReference type="InterPro" id="IPR001766">
    <property type="entry name" value="Fork_head_dom"/>
</dbReference>
<evidence type="ECO:0000256" key="2">
    <source>
        <dbReference type="PROSITE-ProRule" id="PRU00089"/>
    </source>
</evidence>
<dbReference type="PANTHER" id="PTHR47316">
    <property type="entry name" value="FORKHEAD BOX PROTEIN H1"/>
    <property type="match status" value="1"/>
</dbReference>
<dbReference type="STRING" id="37003.ENSKMAP00000003134"/>
<dbReference type="SUPFAM" id="SSF46785">
    <property type="entry name" value="Winged helix' DNA-binding domain"/>
    <property type="match status" value="1"/>
</dbReference>
<dbReference type="InterPro" id="IPR036390">
    <property type="entry name" value="WH_DNA-bd_sf"/>
</dbReference>
<dbReference type="Ensembl" id="ENSKMAT00000003197.1">
    <property type="protein sequence ID" value="ENSKMAP00000003134.1"/>
    <property type="gene ID" value="ENSKMAG00000002393.1"/>
</dbReference>
<feature type="DNA-binding region" description="Fork-head" evidence="2">
    <location>
        <begin position="2"/>
        <end position="77"/>
    </location>
</feature>
<organism evidence="5 6">
    <name type="scientific">Kryptolebias marmoratus</name>
    <name type="common">Mangrove killifish</name>
    <name type="synonym">Rivulus marmoratus</name>
    <dbReference type="NCBI Taxonomy" id="37003"/>
    <lineage>
        <taxon>Eukaryota</taxon>
        <taxon>Metazoa</taxon>
        <taxon>Chordata</taxon>
        <taxon>Craniata</taxon>
        <taxon>Vertebrata</taxon>
        <taxon>Euteleostomi</taxon>
        <taxon>Actinopterygii</taxon>
        <taxon>Neopterygii</taxon>
        <taxon>Teleostei</taxon>
        <taxon>Neoteleostei</taxon>
        <taxon>Acanthomorphata</taxon>
        <taxon>Ovalentaria</taxon>
        <taxon>Atherinomorphae</taxon>
        <taxon>Cyprinodontiformes</taxon>
        <taxon>Rivulidae</taxon>
        <taxon>Kryptolebias</taxon>
    </lineage>
</organism>
<dbReference type="PANTHER" id="PTHR47316:SF1">
    <property type="entry name" value="FORKHEAD BOX PROTEIN H1"/>
    <property type="match status" value="1"/>
</dbReference>
<dbReference type="OMA" id="TEQGPDI"/>
<keyword evidence="2" id="KW-0539">Nucleus</keyword>
<dbReference type="AlphaFoldDB" id="A0A3Q2ZXR6"/>
<dbReference type="InterPro" id="IPR036388">
    <property type="entry name" value="WH-like_DNA-bd_sf"/>
</dbReference>
<evidence type="ECO:0000256" key="3">
    <source>
        <dbReference type="SAM" id="MobiDB-lite"/>
    </source>
</evidence>
<sequence>FRRARTYLAKIAIVLQDAPGQMLMFRQLMTKIVLLTSEDQKCVKNNIRVCLSTNKCFVKVPVIAESNHSKRNYWKLDCGQITAKMVRRHFRGLLQLFPELAPKVGTKGASSKPPDQHPARQSPDPAACKAAQVRCQVKFSGPFSIESLLRRDSPSGASPRPGVQIIRAEQQQ</sequence>
<accession>A0A3Q2ZXR6</accession>